<evidence type="ECO:0000313" key="2">
    <source>
        <dbReference type="EMBL" id="TDZ29300.1"/>
    </source>
</evidence>
<protein>
    <submittedName>
        <fullName evidence="2">Uncharacterized protein</fullName>
    </submittedName>
</protein>
<keyword evidence="3" id="KW-1185">Reference proteome</keyword>
<name>A0A4R8PY80_9PEZI</name>
<reference evidence="2 3" key="1">
    <citation type="submission" date="2018-11" db="EMBL/GenBank/DDBJ databases">
        <title>Genome sequence and assembly of Colletotrichum spinosum.</title>
        <authorList>
            <person name="Gan P."/>
            <person name="Shirasu K."/>
        </authorList>
    </citation>
    <scope>NUCLEOTIDE SEQUENCE [LARGE SCALE GENOMIC DNA]</scope>
    <source>
        <strain evidence="2 3">CBS 515.97</strain>
    </source>
</reference>
<comment type="caution">
    <text evidence="2">The sequence shown here is derived from an EMBL/GenBank/DDBJ whole genome shotgun (WGS) entry which is preliminary data.</text>
</comment>
<feature type="region of interest" description="Disordered" evidence="1">
    <location>
        <begin position="150"/>
        <end position="207"/>
    </location>
</feature>
<dbReference type="Proteomes" id="UP000295083">
    <property type="component" value="Unassembled WGS sequence"/>
</dbReference>
<dbReference type="EMBL" id="QAPG01000281">
    <property type="protein sequence ID" value="TDZ29300.1"/>
    <property type="molecule type" value="Genomic_DNA"/>
</dbReference>
<evidence type="ECO:0000256" key="1">
    <source>
        <dbReference type="SAM" id="MobiDB-lite"/>
    </source>
</evidence>
<evidence type="ECO:0000313" key="3">
    <source>
        <dbReference type="Proteomes" id="UP000295083"/>
    </source>
</evidence>
<accession>A0A4R8PY80</accession>
<organism evidence="2 3">
    <name type="scientific">Colletotrichum spinosum</name>
    <dbReference type="NCBI Taxonomy" id="1347390"/>
    <lineage>
        <taxon>Eukaryota</taxon>
        <taxon>Fungi</taxon>
        <taxon>Dikarya</taxon>
        <taxon>Ascomycota</taxon>
        <taxon>Pezizomycotina</taxon>
        <taxon>Sordariomycetes</taxon>
        <taxon>Hypocreomycetidae</taxon>
        <taxon>Glomerellales</taxon>
        <taxon>Glomerellaceae</taxon>
        <taxon>Colletotrichum</taxon>
        <taxon>Colletotrichum orbiculare species complex</taxon>
    </lineage>
</organism>
<dbReference type="AlphaFoldDB" id="A0A4R8PY80"/>
<sequence length="321" mass="36371">MLYADQPPNEIYTDITYRFPLNDEDPLSRDKGKGKARDYIGTDLADGGLVFGQTEHDIDAVRNEVPPFPTYDPRYLAPPGNGWQHDAIDLTEEEASRLQVDYRPFKSIEDKAKTQPGLQYMRRQDVPIEQTVAGPSRLSDNCATFALPNTNEVQLPPPLHTLSFESPQSRSPRPPTKLRLPPKLKKEAKTVEPAQESPPNSNLNPLSKAPLEIQTERLRKTGCWSVFEEKFQKYVSMENLPVKKEDEQLVNAVMFFFACVEGDLAAEKTSRGLLVQILDLDLETRIEVFLLLSRQRLKDASGKNDDDDDAIRYLGGLYHEL</sequence>
<gene>
    <name evidence="2" type="ORF">C8035_v011323</name>
</gene>
<proteinExistence type="predicted"/>